<reference evidence="2 3" key="1">
    <citation type="submission" date="2024-01" db="EMBL/GenBank/DDBJ databases">
        <title>Genome assemblies of Stephania.</title>
        <authorList>
            <person name="Yang L."/>
        </authorList>
    </citation>
    <scope>NUCLEOTIDE SEQUENCE [LARGE SCALE GENOMIC DNA]</scope>
    <source>
        <strain evidence="2">JXDWG</strain>
        <tissue evidence="2">Leaf</tissue>
    </source>
</reference>
<organism evidence="2 3">
    <name type="scientific">Stephania cephalantha</name>
    <dbReference type="NCBI Taxonomy" id="152367"/>
    <lineage>
        <taxon>Eukaryota</taxon>
        <taxon>Viridiplantae</taxon>
        <taxon>Streptophyta</taxon>
        <taxon>Embryophyta</taxon>
        <taxon>Tracheophyta</taxon>
        <taxon>Spermatophyta</taxon>
        <taxon>Magnoliopsida</taxon>
        <taxon>Ranunculales</taxon>
        <taxon>Menispermaceae</taxon>
        <taxon>Menispermoideae</taxon>
        <taxon>Cissampelideae</taxon>
        <taxon>Stephania</taxon>
    </lineage>
</organism>
<sequence length="165" mass="18712">MGRDKSEVGSSVNRGVNGGDDETAGTLANGRVSQKTTLTVLVEGSNTRRNPNTRQREAINIIRATPLMEWDPTKFIFRSSWSVPWVAIEERLTKELQRRVSLKPEGEERALLFCTTEQERGRISVKVVAIGRDLFEKAISWRPELHWEEPQWGESTAGLHSLVFH</sequence>
<protein>
    <submittedName>
        <fullName evidence="2">Uncharacterized protein</fullName>
    </submittedName>
</protein>
<comment type="caution">
    <text evidence="2">The sequence shown here is derived from an EMBL/GenBank/DDBJ whole genome shotgun (WGS) entry which is preliminary data.</text>
</comment>
<accession>A0AAP0L9W3</accession>
<proteinExistence type="predicted"/>
<dbReference type="AlphaFoldDB" id="A0AAP0L9W3"/>
<name>A0AAP0L9W3_9MAGN</name>
<dbReference type="EMBL" id="JBBNAG010000001">
    <property type="protein sequence ID" value="KAK9166533.1"/>
    <property type="molecule type" value="Genomic_DNA"/>
</dbReference>
<feature type="region of interest" description="Disordered" evidence="1">
    <location>
        <begin position="1"/>
        <end position="32"/>
    </location>
</feature>
<dbReference type="Proteomes" id="UP001419268">
    <property type="component" value="Unassembled WGS sequence"/>
</dbReference>
<gene>
    <name evidence="2" type="ORF">Scep_001724</name>
</gene>
<evidence type="ECO:0000313" key="3">
    <source>
        <dbReference type="Proteomes" id="UP001419268"/>
    </source>
</evidence>
<evidence type="ECO:0000256" key="1">
    <source>
        <dbReference type="SAM" id="MobiDB-lite"/>
    </source>
</evidence>
<keyword evidence="3" id="KW-1185">Reference proteome</keyword>
<evidence type="ECO:0000313" key="2">
    <source>
        <dbReference type="EMBL" id="KAK9166533.1"/>
    </source>
</evidence>